<proteinExistence type="predicted"/>
<feature type="transmembrane region" description="Helical" evidence="1">
    <location>
        <begin position="37"/>
        <end position="55"/>
    </location>
</feature>
<dbReference type="Proteomes" id="UP001596096">
    <property type="component" value="Unassembled WGS sequence"/>
</dbReference>
<evidence type="ECO:0000313" key="2">
    <source>
        <dbReference type="EMBL" id="MFC5815866.1"/>
    </source>
</evidence>
<keyword evidence="3" id="KW-1185">Reference proteome</keyword>
<dbReference type="EMBL" id="JBHSNW010000005">
    <property type="protein sequence ID" value="MFC5815866.1"/>
    <property type="molecule type" value="Genomic_DNA"/>
</dbReference>
<keyword evidence="1" id="KW-1133">Transmembrane helix</keyword>
<evidence type="ECO:0000313" key="3">
    <source>
        <dbReference type="Proteomes" id="UP001596096"/>
    </source>
</evidence>
<keyword evidence="1" id="KW-0472">Membrane</keyword>
<gene>
    <name evidence="2" type="ORF">ACFPUY_12270</name>
</gene>
<keyword evidence="1" id="KW-0812">Transmembrane</keyword>
<evidence type="ECO:0000256" key="1">
    <source>
        <dbReference type="SAM" id="Phobius"/>
    </source>
</evidence>
<reference evidence="3" key="1">
    <citation type="journal article" date="2019" name="Int. J. Syst. Evol. Microbiol.">
        <title>The Global Catalogue of Microorganisms (GCM) 10K type strain sequencing project: providing services to taxonomists for standard genome sequencing and annotation.</title>
        <authorList>
            <consortium name="The Broad Institute Genomics Platform"/>
            <consortium name="The Broad Institute Genome Sequencing Center for Infectious Disease"/>
            <person name="Wu L."/>
            <person name="Ma J."/>
        </authorList>
    </citation>
    <scope>NUCLEOTIDE SEQUENCE [LARGE SCALE GENOMIC DNA]</scope>
    <source>
        <strain evidence="3">CGMCC 4.7106</strain>
    </source>
</reference>
<protein>
    <recommendedName>
        <fullName evidence="4">Lactonase family protein</fullName>
    </recommendedName>
</protein>
<evidence type="ECO:0008006" key="4">
    <source>
        <dbReference type="Google" id="ProtNLM"/>
    </source>
</evidence>
<accession>A0ABW1BRJ6</accession>
<dbReference type="RefSeq" id="WP_219543820.1">
    <property type="nucleotide sequence ID" value="NZ_JAHKRN010000005.1"/>
</dbReference>
<organism evidence="2 3">
    <name type="scientific">Nonomuraea harbinensis</name>
    <dbReference type="NCBI Taxonomy" id="1286938"/>
    <lineage>
        <taxon>Bacteria</taxon>
        <taxon>Bacillati</taxon>
        <taxon>Actinomycetota</taxon>
        <taxon>Actinomycetes</taxon>
        <taxon>Streptosporangiales</taxon>
        <taxon>Streptosporangiaceae</taxon>
        <taxon>Nonomuraea</taxon>
    </lineage>
</organism>
<name>A0ABW1BRJ6_9ACTN</name>
<comment type="caution">
    <text evidence="2">The sequence shown here is derived from an EMBL/GenBank/DDBJ whole genome shotgun (WGS) entry which is preliminary data.</text>
</comment>
<sequence>MPMNLRDTYHRLGADARDYADADLALRVLRRRRTVRAVTGAAAAALLVAGGFGLLQNLTRSAETITAVPAVSTSAEYPVLPSSGPVGRGAVVYAPCRSSCPTLLTLEDGRTYGLGARTVHPQGNITLSPDGRWLGLPTPDGYELRDLLGGTAHRVPAPGDGRADSAYSPWAWSADSRRLILGYHASGDVHAYTDVRLDDGRTEPLTPPEGYEPVGVLPSGELVLLALGQDGDGARERVRLRVGGTARTLSATGSGVLSDADHGLSVQVSGERIFVLEYTGDSVAVLRFDPRGTLVERTPLPDGQYALGPTRDGYAVVQPPADQRGRLRLLTTGGDVLRDLPGEAEPAIPGLARH</sequence>